<name>A0A0E9UC41_ANGAN</name>
<accession>A0A0E9UC41</accession>
<reference evidence="2" key="2">
    <citation type="journal article" date="2015" name="Fish Shellfish Immunol.">
        <title>Early steps in the European eel (Anguilla anguilla)-Vibrio vulnificus interaction in the gills: Role of the RtxA13 toxin.</title>
        <authorList>
            <person name="Callol A."/>
            <person name="Pajuelo D."/>
            <person name="Ebbesson L."/>
            <person name="Teles M."/>
            <person name="MacKenzie S."/>
            <person name="Amaro C."/>
        </authorList>
    </citation>
    <scope>NUCLEOTIDE SEQUENCE</scope>
</reference>
<reference evidence="2" key="1">
    <citation type="submission" date="2014-11" db="EMBL/GenBank/DDBJ databases">
        <authorList>
            <person name="Amaro Gonzalez C."/>
        </authorList>
    </citation>
    <scope>NUCLEOTIDE SEQUENCE</scope>
</reference>
<proteinExistence type="predicted"/>
<evidence type="ECO:0000313" key="2">
    <source>
        <dbReference type="EMBL" id="JAH62538.1"/>
    </source>
</evidence>
<sequence>MPSLVSTAMASKLFRQSVMDPHPTNISNKNLPPHLCQLRLNTRGLNCSRGRTRKRAATQRLRRSRLAA</sequence>
<organism evidence="2">
    <name type="scientific">Anguilla anguilla</name>
    <name type="common">European freshwater eel</name>
    <name type="synonym">Muraena anguilla</name>
    <dbReference type="NCBI Taxonomy" id="7936"/>
    <lineage>
        <taxon>Eukaryota</taxon>
        <taxon>Metazoa</taxon>
        <taxon>Chordata</taxon>
        <taxon>Craniata</taxon>
        <taxon>Vertebrata</taxon>
        <taxon>Euteleostomi</taxon>
        <taxon>Actinopterygii</taxon>
        <taxon>Neopterygii</taxon>
        <taxon>Teleostei</taxon>
        <taxon>Anguilliformes</taxon>
        <taxon>Anguillidae</taxon>
        <taxon>Anguilla</taxon>
    </lineage>
</organism>
<feature type="region of interest" description="Disordered" evidence="1">
    <location>
        <begin position="49"/>
        <end position="68"/>
    </location>
</feature>
<protein>
    <submittedName>
        <fullName evidence="2">Uncharacterized protein</fullName>
    </submittedName>
</protein>
<dbReference type="AlphaFoldDB" id="A0A0E9UC41"/>
<feature type="compositionally biased region" description="Basic residues" evidence="1">
    <location>
        <begin position="50"/>
        <end position="68"/>
    </location>
</feature>
<dbReference type="EMBL" id="GBXM01046039">
    <property type="protein sequence ID" value="JAH62538.1"/>
    <property type="molecule type" value="Transcribed_RNA"/>
</dbReference>
<evidence type="ECO:0000256" key="1">
    <source>
        <dbReference type="SAM" id="MobiDB-lite"/>
    </source>
</evidence>